<feature type="transmembrane region" description="Helical" evidence="2">
    <location>
        <begin position="6"/>
        <end position="24"/>
    </location>
</feature>
<feature type="transmembrane region" description="Helical" evidence="2">
    <location>
        <begin position="63"/>
        <end position="85"/>
    </location>
</feature>
<feature type="transmembrane region" description="Helical" evidence="2">
    <location>
        <begin position="305"/>
        <end position="329"/>
    </location>
</feature>
<accession>A0A934M7Y8</accession>
<keyword evidence="2" id="KW-0812">Transmembrane</keyword>
<gene>
    <name evidence="3" type="ORF">JDV75_09980</name>
</gene>
<feature type="transmembrane region" description="Helical" evidence="2">
    <location>
        <begin position="409"/>
        <end position="427"/>
    </location>
</feature>
<feature type="compositionally biased region" description="Basic and acidic residues" evidence="1">
    <location>
        <begin position="836"/>
        <end position="856"/>
    </location>
</feature>
<evidence type="ECO:0000313" key="3">
    <source>
        <dbReference type="EMBL" id="MBI8990079.1"/>
    </source>
</evidence>
<dbReference type="InterPro" id="IPR046671">
    <property type="entry name" value="DUF6541"/>
</dbReference>
<feature type="transmembrane region" description="Helical" evidence="2">
    <location>
        <begin position="568"/>
        <end position="590"/>
    </location>
</feature>
<dbReference type="AlphaFoldDB" id="A0A934M7Y8"/>
<feature type="transmembrane region" description="Helical" evidence="2">
    <location>
        <begin position="31"/>
        <end position="51"/>
    </location>
</feature>
<name>A0A934M7Y8_9CORY</name>
<dbReference type="Proteomes" id="UP000645966">
    <property type="component" value="Unassembled WGS sequence"/>
</dbReference>
<evidence type="ECO:0000313" key="4">
    <source>
        <dbReference type="Proteomes" id="UP000645966"/>
    </source>
</evidence>
<keyword evidence="2" id="KW-0472">Membrane</keyword>
<proteinExistence type="predicted"/>
<protein>
    <submittedName>
        <fullName evidence="3">Uncharacterized protein</fullName>
    </submittedName>
</protein>
<keyword evidence="4" id="KW-1185">Reference proteome</keyword>
<dbReference type="EMBL" id="JAEIOS010000013">
    <property type="protein sequence ID" value="MBI8990079.1"/>
    <property type="molecule type" value="Genomic_DNA"/>
</dbReference>
<feature type="transmembrane region" description="Helical" evidence="2">
    <location>
        <begin position="602"/>
        <end position="622"/>
    </location>
</feature>
<feature type="transmembrane region" description="Helical" evidence="2">
    <location>
        <begin position="341"/>
        <end position="359"/>
    </location>
</feature>
<feature type="compositionally biased region" description="Basic and acidic residues" evidence="1">
    <location>
        <begin position="91"/>
        <end position="104"/>
    </location>
</feature>
<dbReference type="Pfam" id="PF20176">
    <property type="entry name" value="DUF6541"/>
    <property type="match status" value="2"/>
</dbReference>
<keyword evidence="2" id="KW-1133">Transmembrane helix</keyword>
<comment type="caution">
    <text evidence="3">The sequence shown here is derived from an EMBL/GenBank/DDBJ whole genome shotgun (WGS) entry which is preliminary data.</text>
</comment>
<evidence type="ECO:0000256" key="2">
    <source>
        <dbReference type="SAM" id="Phobius"/>
    </source>
</evidence>
<feature type="transmembrane region" description="Helical" evidence="2">
    <location>
        <begin position="506"/>
        <end position="524"/>
    </location>
</feature>
<feature type="transmembrane region" description="Helical" evidence="2">
    <location>
        <begin position="447"/>
        <end position="466"/>
    </location>
</feature>
<feature type="transmembrane region" description="Helical" evidence="2">
    <location>
        <begin position="365"/>
        <end position="383"/>
    </location>
</feature>
<feature type="transmembrane region" description="Helical" evidence="2">
    <location>
        <begin position="531"/>
        <end position="548"/>
    </location>
</feature>
<evidence type="ECO:0000256" key="1">
    <source>
        <dbReference type="SAM" id="MobiDB-lite"/>
    </source>
</evidence>
<dbReference type="RefSeq" id="WP_198739059.1">
    <property type="nucleotide sequence ID" value="NZ_JAEIOS010000013.1"/>
</dbReference>
<organism evidence="3 4">
    <name type="scientific">Corynebacterium meridianum</name>
    <dbReference type="NCBI Taxonomy" id="2765363"/>
    <lineage>
        <taxon>Bacteria</taxon>
        <taxon>Bacillati</taxon>
        <taxon>Actinomycetota</taxon>
        <taxon>Actinomycetes</taxon>
        <taxon>Mycobacteriales</taxon>
        <taxon>Corynebacteriaceae</taxon>
        <taxon>Corynebacterium</taxon>
    </lineage>
</organism>
<reference evidence="3" key="1">
    <citation type="submission" date="2020-12" db="EMBL/GenBank/DDBJ databases">
        <title>Genome public.</title>
        <authorList>
            <person name="Sun Q."/>
        </authorList>
    </citation>
    <scope>NUCLEOTIDE SEQUENCE</scope>
    <source>
        <strain evidence="3">CCM 8863</strain>
    </source>
</reference>
<feature type="compositionally biased region" description="Basic and acidic residues" evidence="1">
    <location>
        <begin position="187"/>
        <end position="196"/>
    </location>
</feature>
<feature type="region of interest" description="Disordered" evidence="1">
    <location>
        <begin position="790"/>
        <end position="856"/>
    </location>
</feature>
<sequence length="856" mass="93743">MDLYQTALVSVLVFTLPGFLICRVSGVRTPWAAAAAVPASFGVYGLAAWFYGLTPYAYDVRSVSLFTGFVLVLAVCWRLAALTVVRRKRSKAGEEHDSAHRDELDPPTPAEAPHDAPTNLAAGTGETGEEDSPTPEVESGHTEECSGDGSVATAPVEATSGSGETRGDSPTLPRTPQEIPAEPGVHSAEEVRERSRKREERWLVGSIFDPVWVLPASGVLVAFVLLTSRSLGLLRDTRYGLENIFQGWDVHWHASVVRFIQETGVASPTRMGELQNTESREVLFYPTAWHAGAALVRELTGISPIAAINLTSIVLPALLLPLAASVLAWRLVGNRGLTAQIAAGFAAIIVVPMPVLYWIGYYVGAWPYLAAIGMAFIVLALFMSVPAAPVRAFAAALVFVGMVETHPSAATIVLLVLGLWWLLYLVWSPVNPGVNLRGRIISRARDFLILAATGLAATLILLPQILTGLGQSEEVKSFVAYEDLTRSESWWAAIQMQTRHTEAFGINEPLLWTALAGGVILVIWRRNLWAPLFWFISVVVTVNSLLPFDETWWSDLATQIGSLHYNTAHRLVMPVAMFTAAAAAVALAAVGRLILLGPIRRAAFVSVPLSVIAALIGGLFLVQEADDEMQFVSDFAIGAARDGRMVDSTDLKAYRWLAKQPLAYEGTIMSNPADGSGWMYPYNGLPNVFRHYLWPTVPVTSATNRLFWNPNQLGTGNLDNPNMENEVDRAAQKLKVHYIYVSPPNFWAFQEPIPEMEVELWNTPGVTPVYKDRQVSIYAVNEWFTDSELDRMRRPGNSPEPLPPLPTRAEAGVAPANSGDGLRPYHHRPSRLLRGPVEHFESDLERARREAVEAAE</sequence>
<feature type="region of interest" description="Disordered" evidence="1">
    <location>
        <begin position="90"/>
        <end position="196"/>
    </location>
</feature>